<reference key="1">
    <citation type="submission" date="2010-11" db="EMBL/GenBank/DDBJ databases">
        <title>The complete genome of Leadbetterella byssophila DSM 17132.</title>
        <authorList>
            <consortium name="US DOE Joint Genome Institute (JGI-PGF)"/>
            <person name="Lucas S."/>
            <person name="Copeland A."/>
            <person name="Lapidus A."/>
            <person name="Glavina del Rio T."/>
            <person name="Dalin E."/>
            <person name="Tice H."/>
            <person name="Bruce D."/>
            <person name="Goodwin L."/>
            <person name="Pitluck S."/>
            <person name="Kyrpides N."/>
            <person name="Mavromatis K."/>
            <person name="Ivanova N."/>
            <person name="Teshima H."/>
            <person name="Brettin T."/>
            <person name="Detter J.C."/>
            <person name="Han C."/>
            <person name="Tapia R."/>
            <person name="Land M."/>
            <person name="Hauser L."/>
            <person name="Markowitz V."/>
            <person name="Cheng J.-F."/>
            <person name="Hugenholtz P."/>
            <person name="Woyke T."/>
            <person name="Wu D."/>
            <person name="Tindall B."/>
            <person name="Pomrenke H.G."/>
            <person name="Brambilla E."/>
            <person name="Klenk H.-P."/>
            <person name="Eisen J.A."/>
        </authorList>
    </citation>
    <scope>NUCLEOTIDE SEQUENCE [LARGE SCALE GENOMIC DNA]</scope>
    <source>
        <strain>DSM 17132</strain>
    </source>
</reference>
<sequence length="278" mass="32271">MKSLFLIWVVLFAGHFTPTREFPLNEYPILISYKADIKPRKNQDYRRTEYVKLFIHPTESIFIDNKLWLLNRTSKRNLSPQDRAREVSMIGLPYFRFYLVKDYRENSTSIIEEHLNGGHNAFKQNSMTTESWTILNSSDSTIVGLKAYKAECQLGGRTWIAWFTPEIPISDGPYKFSGLPGLILKLDSTEGDFSFHISGIQKQLPTEDLPDIPTYNLLSENKFKEIQQMISDNPFAKFQSKGNKIEGNITVGDKVMTQEEYILFLKNDRKNSNYIEEN</sequence>
<dbReference type="Pfam" id="PF09697">
    <property type="entry name" value="Porph_ging"/>
    <property type="match status" value="1"/>
</dbReference>
<reference evidence="1 2" key="2">
    <citation type="journal article" date="2011" name="Stand. Genomic Sci.">
        <title>Complete genome sequence of Leadbetterella byssophila type strain (4M15).</title>
        <authorList>
            <person name="Abt B."/>
            <person name="Teshima H."/>
            <person name="Lucas S."/>
            <person name="Lapidus A."/>
            <person name="Del Rio T.G."/>
            <person name="Nolan M."/>
            <person name="Tice H."/>
            <person name="Cheng J.F."/>
            <person name="Pitluck S."/>
            <person name="Liolios K."/>
            <person name="Pagani I."/>
            <person name="Ivanova N."/>
            <person name="Mavromatis K."/>
            <person name="Pati A."/>
            <person name="Tapia R."/>
            <person name="Han C."/>
            <person name="Goodwin L."/>
            <person name="Chen A."/>
            <person name="Palaniappan K."/>
            <person name="Land M."/>
            <person name="Hauser L."/>
            <person name="Chang Y.J."/>
            <person name="Jeffries C.D."/>
            <person name="Rohde M."/>
            <person name="Goker M."/>
            <person name="Tindall B.J."/>
            <person name="Detter J.C."/>
            <person name="Woyke T."/>
            <person name="Bristow J."/>
            <person name="Eisen J.A."/>
            <person name="Markowitz V."/>
            <person name="Hugenholtz P."/>
            <person name="Klenk H.P."/>
            <person name="Kyrpides N.C."/>
        </authorList>
    </citation>
    <scope>NUCLEOTIDE SEQUENCE [LARGE SCALE GENOMIC DNA]</scope>
    <source>
        <strain evidence="2">DSM 17132 / JCM 16389 / KACC 11308 / NBRC 106382 / 4M15</strain>
    </source>
</reference>
<name>E4RYZ3_LEAB4</name>
<dbReference type="EMBL" id="CP002305">
    <property type="protein sequence ID" value="ADQ18212.1"/>
    <property type="molecule type" value="Genomic_DNA"/>
</dbReference>
<protein>
    <recommendedName>
        <fullName evidence="3">GLPGLI family protein</fullName>
    </recommendedName>
</protein>
<dbReference type="OrthoDB" id="1440774at2"/>
<dbReference type="NCBIfam" id="TIGR01200">
    <property type="entry name" value="GLPGLI"/>
    <property type="match status" value="1"/>
</dbReference>
<evidence type="ECO:0008006" key="3">
    <source>
        <dbReference type="Google" id="ProtNLM"/>
    </source>
</evidence>
<dbReference type="HOGENOM" id="CLU_066214_0_2_10"/>
<evidence type="ECO:0000313" key="2">
    <source>
        <dbReference type="Proteomes" id="UP000007435"/>
    </source>
</evidence>
<dbReference type="AlphaFoldDB" id="E4RYZ3"/>
<gene>
    <name evidence="1" type="ordered locus">Lbys_2550</name>
</gene>
<keyword evidence="2" id="KW-1185">Reference proteome</keyword>
<dbReference type="STRING" id="649349.Lbys_2550"/>
<evidence type="ECO:0000313" key="1">
    <source>
        <dbReference type="EMBL" id="ADQ18212.1"/>
    </source>
</evidence>
<dbReference type="RefSeq" id="WP_013409250.1">
    <property type="nucleotide sequence ID" value="NC_014655.1"/>
</dbReference>
<dbReference type="InterPro" id="IPR005901">
    <property type="entry name" value="GLPGLI"/>
</dbReference>
<dbReference type="eggNOG" id="ENOG5031YMS">
    <property type="taxonomic scope" value="Bacteria"/>
</dbReference>
<proteinExistence type="predicted"/>
<accession>E4RYZ3</accession>
<dbReference type="KEGG" id="lby:Lbys_2550"/>
<dbReference type="Proteomes" id="UP000007435">
    <property type="component" value="Chromosome"/>
</dbReference>
<organism evidence="1 2">
    <name type="scientific">Leadbetterella byssophila (strain DSM 17132 / JCM 16389 / KACC 11308 / NBRC 106382 / 4M15)</name>
    <dbReference type="NCBI Taxonomy" id="649349"/>
    <lineage>
        <taxon>Bacteria</taxon>
        <taxon>Pseudomonadati</taxon>
        <taxon>Bacteroidota</taxon>
        <taxon>Cytophagia</taxon>
        <taxon>Cytophagales</taxon>
        <taxon>Leadbetterellaceae</taxon>
        <taxon>Leadbetterella</taxon>
    </lineage>
</organism>